<keyword evidence="1 6" id="KW-0963">Cytoplasm</keyword>
<comment type="subcellular location">
    <subcellularLocation>
        <location evidence="6">Cytoplasm</location>
    </subcellularLocation>
</comment>
<dbReference type="Gene3D" id="3.40.50.150">
    <property type="entry name" value="Vaccinia Virus protein VP39"/>
    <property type="match status" value="1"/>
</dbReference>
<dbReference type="HAMAP" id="MF_00074">
    <property type="entry name" value="16SrRNA_methyltr_G"/>
    <property type="match status" value="1"/>
</dbReference>
<dbReference type="PANTHER" id="PTHR31760">
    <property type="entry name" value="S-ADENOSYL-L-METHIONINE-DEPENDENT METHYLTRANSFERASES SUPERFAMILY PROTEIN"/>
    <property type="match status" value="1"/>
</dbReference>
<proteinExistence type="inferred from homology"/>
<feature type="binding site" evidence="6">
    <location>
        <position position="80"/>
    </location>
    <ligand>
        <name>S-adenosyl-L-methionine</name>
        <dbReference type="ChEBI" id="CHEBI:59789"/>
    </ligand>
</feature>
<dbReference type="InterPro" id="IPR003682">
    <property type="entry name" value="rRNA_ssu_MeTfrase_G"/>
</dbReference>
<comment type="caution">
    <text evidence="7">The sequence shown here is derived from an EMBL/GenBank/DDBJ whole genome shotgun (WGS) entry which is preliminary data.</text>
</comment>
<dbReference type="NCBIfam" id="TIGR00138">
    <property type="entry name" value="rsmG_gidB"/>
    <property type="match status" value="1"/>
</dbReference>
<keyword evidence="5 6" id="KW-0949">S-adenosyl-L-methionine</keyword>
<accession>A0A9D0ZC04</accession>
<evidence type="ECO:0000313" key="7">
    <source>
        <dbReference type="EMBL" id="HIQ77862.1"/>
    </source>
</evidence>
<dbReference type="AlphaFoldDB" id="A0A9D0ZC04"/>
<dbReference type="EMBL" id="DVGA01000018">
    <property type="protein sequence ID" value="HIQ77862.1"/>
    <property type="molecule type" value="Genomic_DNA"/>
</dbReference>
<feature type="binding site" evidence="6">
    <location>
        <position position="75"/>
    </location>
    <ligand>
        <name>S-adenosyl-L-methionine</name>
        <dbReference type="ChEBI" id="CHEBI:59789"/>
    </ligand>
</feature>
<feature type="binding site" evidence="6">
    <location>
        <position position="143"/>
    </location>
    <ligand>
        <name>S-adenosyl-L-methionine</name>
        <dbReference type="ChEBI" id="CHEBI:59789"/>
    </ligand>
</feature>
<reference evidence="7" key="2">
    <citation type="journal article" date="2021" name="PeerJ">
        <title>Extensive microbial diversity within the chicken gut microbiome revealed by metagenomics and culture.</title>
        <authorList>
            <person name="Gilroy R."/>
            <person name="Ravi A."/>
            <person name="Getino M."/>
            <person name="Pursley I."/>
            <person name="Horton D.L."/>
            <person name="Alikhan N.F."/>
            <person name="Baker D."/>
            <person name="Gharbi K."/>
            <person name="Hall N."/>
            <person name="Watson M."/>
            <person name="Adriaenssens E.M."/>
            <person name="Foster-Nyarko E."/>
            <person name="Jarju S."/>
            <person name="Secka A."/>
            <person name="Antonio M."/>
            <person name="Oren A."/>
            <person name="Chaudhuri R.R."/>
            <person name="La Ragione R."/>
            <person name="Hildebrand F."/>
            <person name="Pallen M.J."/>
        </authorList>
    </citation>
    <scope>NUCLEOTIDE SEQUENCE</scope>
    <source>
        <strain evidence="7">ChiBcolR7-354</strain>
    </source>
</reference>
<keyword evidence="4 6" id="KW-0808">Transferase</keyword>
<evidence type="ECO:0000313" key="8">
    <source>
        <dbReference type="Proteomes" id="UP000824262"/>
    </source>
</evidence>
<organism evidence="7 8">
    <name type="scientific">Candidatus Scatomorpha intestinavium</name>
    <dbReference type="NCBI Taxonomy" id="2840922"/>
    <lineage>
        <taxon>Bacteria</taxon>
        <taxon>Bacillati</taxon>
        <taxon>Bacillota</taxon>
        <taxon>Clostridia</taxon>
        <taxon>Eubacteriales</taxon>
        <taxon>Candidatus Scatomorpha</taxon>
    </lineage>
</organism>
<dbReference type="GO" id="GO:0070043">
    <property type="term" value="F:rRNA (guanine-N7-)-methyltransferase activity"/>
    <property type="evidence" value="ECO:0007669"/>
    <property type="project" value="UniProtKB-UniRule"/>
</dbReference>
<dbReference type="InterPro" id="IPR029063">
    <property type="entry name" value="SAM-dependent_MTases_sf"/>
</dbReference>
<comment type="function">
    <text evidence="6">Specifically methylates the N7 position of a guanine in 16S rRNA.</text>
</comment>
<evidence type="ECO:0000256" key="4">
    <source>
        <dbReference type="ARBA" id="ARBA00022679"/>
    </source>
</evidence>
<keyword evidence="3 6" id="KW-0489">Methyltransferase</keyword>
<dbReference type="SUPFAM" id="SSF53335">
    <property type="entry name" value="S-adenosyl-L-methionine-dependent methyltransferases"/>
    <property type="match status" value="1"/>
</dbReference>
<comment type="caution">
    <text evidence="6">Lacks conserved residue(s) required for the propagation of feature annotation.</text>
</comment>
<dbReference type="FunFam" id="3.40.50.150:FF:000041">
    <property type="entry name" value="Ribosomal RNA small subunit methyltransferase G"/>
    <property type="match status" value="1"/>
</dbReference>
<feature type="binding site" evidence="6">
    <location>
        <begin position="126"/>
        <end position="127"/>
    </location>
    <ligand>
        <name>S-adenosyl-L-methionine</name>
        <dbReference type="ChEBI" id="CHEBI:59789"/>
    </ligand>
</feature>
<dbReference type="EC" id="2.1.1.-" evidence="6"/>
<gene>
    <name evidence="6 7" type="primary">rsmG</name>
    <name evidence="7" type="ORF">IAB77_01225</name>
</gene>
<evidence type="ECO:0000256" key="2">
    <source>
        <dbReference type="ARBA" id="ARBA00022552"/>
    </source>
</evidence>
<dbReference type="PIRSF" id="PIRSF003078">
    <property type="entry name" value="GidB"/>
    <property type="match status" value="1"/>
</dbReference>
<evidence type="ECO:0000256" key="1">
    <source>
        <dbReference type="ARBA" id="ARBA00022490"/>
    </source>
</evidence>
<dbReference type="GO" id="GO:0005829">
    <property type="term" value="C:cytosol"/>
    <property type="evidence" value="ECO:0007669"/>
    <property type="project" value="TreeGrafter"/>
</dbReference>
<name>A0A9D0ZC04_9FIRM</name>
<keyword evidence="2 6" id="KW-0698">rRNA processing</keyword>
<dbReference type="Pfam" id="PF02527">
    <property type="entry name" value="GidB"/>
    <property type="match status" value="1"/>
</dbReference>
<evidence type="ECO:0000256" key="3">
    <source>
        <dbReference type="ARBA" id="ARBA00022603"/>
    </source>
</evidence>
<dbReference type="Proteomes" id="UP000824262">
    <property type="component" value="Unassembled WGS sequence"/>
</dbReference>
<evidence type="ECO:0000256" key="5">
    <source>
        <dbReference type="ARBA" id="ARBA00022691"/>
    </source>
</evidence>
<protein>
    <recommendedName>
        <fullName evidence="6">Ribosomal RNA small subunit methyltransferase G</fullName>
        <ecNumber evidence="6">2.1.1.-</ecNumber>
    </recommendedName>
    <alternativeName>
        <fullName evidence="6">16S rRNA 7-methylguanosine methyltransferase</fullName>
        <shortName evidence="6">16S rRNA m7G methyltransferase</shortName>
    </alternativeName>
</protein>
<evidence type="ECO:0000256" key="6">
    <source>
        <dbReference type="HAMAP-Rule" id="MF_00074"/>
    </source>
</evidence>
<reference evidence="7" key="1">
    <citation type="submission" date="2020-10" db="EMBL/GenBank/DDBJ databases">
        <authorList>
            <person name="Gilroy R."/>
        </authorList>
    </citation>
    <scope>NUCLEOTIDE SEQUENCE</scope>
    <source>
        <strain evidence="7">ChiBcolR7-354</strain>
    </source>
</reference>
<dbReference type="PANTHER" id="PTHR31760:SF0">
    <property type="entry name" value="S-ADENOSYL-L-METHIONINE-DEPENDENT METHYLTRANSFERASES SUPERFAMILY PROTEIN"/>
    <property type="match status" value="1"/>
</dbReference>
<comment type="similarity">
    <text evidence="6">Belongs to the methyltransferase superfamily. RNA methyltransferase RsmG family.</text>
</comment>
<sequence length="233" mass="25090">MEEILRSGFAGLGLELDGEALRRFRRYYEYLTERNCVMNLTSIEGEEDTARLHFLDCCALLTAADFAGKRVIDVGSGAGFPGIPLKIAESTISLTLLDSLVKRTGFLSSAAELLGLEDVQVVCARAEEAPRGLREGFDIAVSRAVARLNVLCELCLPFVRPGGLFIAMKGPDFAAEISEARHAIGLLGGGDVRAVPYSVPGTELSHAAVVIEKAAPTPDAYPRRWAKISKKPL</sequence>